<sequence length="162" mass="18197">MKLVNGDLKVSDTVTEIICVEKSKREALCEDINVSGNLQTTTSKKELDNCKETKEIIAHEPIIHSFKSVPLPAFLSSPIPPPEKTEEIPIQDGKARNICPMPAFILEEKFTPGRNIENFFDKKGRFRKDEPVNTYLARKQIEEGTRKKDSAIETPTDTPTGL</sequence>
<protein>
    <submittedName>
        <fullName evidence="2">Uncharacterized protein</fullName>
    </submittedName>
</protein>
<proteinExistence type="predicted"/>
<name>A0AC35TJ07_9BILA</name>
<dbReference type="WBParaSite" id="RSKR_0000116600.1">
    <property type="protein sequence ID" value="RSKR_0000116600.1"/>
    <property type="gene ID" value="RSKR_0000116600"/>
</dbReference>
<organism evidence="1 2">
    <name type="scientific">Rhabditophanes sp. KR3021</name>
    <dbReference type="NCBI Taxonomy" id="114890"/>
    <lineage>
        <taxon>Eukaryota</taxon>
        <taxon>Metazoa</taxon>
        <taxon>Ecdysozoa</taxon>
        <taxon>Nematoda</taxon>
        <taxon>Chromadorea</taxon>
        <taxon>Rhabditida</taxon>
        <taxon>Tylenchina</taxon>
        <taxon>Panagrolaimomorpha</taxon>
        <taxon>Strongyloidoidea</taxon>
        <taxon>Alloionematidae</taxon>
        <taxon>Rhabditophanes</taxon>
    </lineage>
</organism>
<evidence type="ECO:0000313" key="1">
    <source>
        <dbReference type="Proteomes" id="UP000095286"/>
    </source>
</evidence>
<reference evidence="2" key="1">
    <citation type="submission" date="2016-11" db="UniProtKB">
        <authorList>
            <consortium name="WormBaseParasite"/>
        </authorList>
    </citation>
    <scope>IDENTIFICATION</scope>
    <source>
        <strain evidence="2">KR3021</strain>
    </source>
</reference>
<dbReference type="Proteomes" id="UP000095286">
    <property type="component" value="Unplaced"/>
</dbReference>
<accession>A0AC35TJ07</accession>
<evidence type="ECO:0000313" key="2">
    <source>
        <dbReference type="WBParaSite" id="RSKR_0000116600.1"/>
    </source>
</evidence>